<evidence type="ECO:0000256" key="2">
    <source>
        <dbReference type="ARBA" id="ARBA00022475"/>
    </source>
</evidence>
<dbReference type="EMBL" id="CP072110">
    <property type="protein sequence ID" value="QTH65002.1"/>
    <property type="molecule type" value="Genomic_DNA"/>
</dbReference>
<feature type="domain" description="Na+/H+ antiporter NhaC-like C-terminal" evidence="7">
    <location>
        <begin position="163"/>
        <end position="463"/>
    </location>
</feature>
<evidence type="ECO:0000256" key="5">
    <source>
        <dbReference type="ARBA" id="ARBA00023136"/>
    </source>
</evidence>
<feature type="transmembrane region" description="Helical" evidence="6">
    <location>
        <begin position="284"/>
        <end position="302"/>
    </location>
</feature>
<feature type="transmembrane region" description="Helical" evidence="6">
    <location>
        <begin position="196"/>
        <end position="214"/>
    </location>
</feature>
<evidence type="ECO:0000256" key="4">
    <source>
        <dbReference type="ARBA" id="ARBA00022989"/>
    </source>
</evidence>
<feature type="transmembrane region" description="Helical" evidence="6">
    <location>
        <begin position="446"/>
        <end position="464"/>
    </location>
</feature>
<feature type="transmembrane region" description="Helical" evidence="6">
    <location>
        <begin position="359"/>
        <end position="386"/>
    </location>
</feature>
<evidence type="ECO:0000256" key="1">
    <source>
        <dbReference type="ARBA" id="ARBA00004651"/>
    </source>
</evidence>
<feature type="transmembrane region" description="Helical" evidence="6">
    <location>
        <begin position="120"/>
        <end position="141"/>
    </location>
</feature>
<dbReference type="InterPro" id="IPR018461">
    <property type="entry name" value="Na/H_Antiport_NhaC-like_C"/>
</dbReference>
<evidence type="ECO:0000313" key="9">
    <source>
        <dbReference type="Proteomes" id="UP000682739"/>
    </source>
</evidence>
<feature type="transmembrane region" description="Helical" evidence="6">
    <location>
        <begin position="393"/>
        <end position="414"/>
    </location>
</feature>
<gene>
    <name evidence="8" type="ORF">J1N51_06020</name>
</gene>
<dbReference type="KEGG" id="psym:J1N51_06020"/>
<accession>A0A975DD75</accession>
<organism evidence="8 9">
    <name type="scientific">Psychrosphaera ytuae</name>
    <dbReference type="NCBI Taxonomy" id="2820710"/>
    <lineage>
        <taxon>Bacteria</taxon>
        <taxon>Pseudomonadati</taxon>
        <taxon>Pseudomonadota</taxon>
        <taxon>Gammaproteobacteria</taxon>
        <taxon>Alteromonadales</taxon>
        <taxon>Pseudoalteromonadaceae</taxon>
        <taxon>Psychrosphaera</taxon>
    </lineage>
</organism>
<evidence type="ECO:0000313" key="8">
    <source>
        <dbReference type="EMBL" id="QTH65002.1"/>
    </source>
</evidence>
<feature type="transmembrane region" description="Helical" evidence="6">
    <location>
        <begin position="23"/>
        <end position="43"/>
    </location>
</feature>
<name>A0A975DD75_9GAMM</name>
<reference evidence="8" key="1">
    <citation type="submission" date="2021-03" db="EMBL/GenBank/DDBJ databases">
        <title>Description of Psychrosphaera ytuae sp. nov. isolated from deep sea sediment of South China Sea.</title>
        <authorList>
            <person name="Zhang J."/>
            <person name="Xu X.-D."/>
        </authorList>
    </citation>
    <scope>NUCLEOTIDE SEQUENCE</scope>
    <source>
        <strain evidence="8">MTZ26</strain>
    </source>
</reference>
<protein>
    <submittedName>
        <fullName evidence="8">Sodium:proton antiporter</fullName>
    </submittedName>
</protein>
<keyword evidence="2" id="KW-1003">Cell membrane</keyword>
<keyword evidence="9" id="KW-1185">Reference proteome</keyword>
<keyword evidence="3 6" id="KW-0812">Transmembrane</keyword>
<evidence type="ECO:0000259" key="7">
    <source>
        <dbReference type="Pfam" id="PF03553"/>
    </source>
</evidence>
<comment type="subcellular location">
    <subcellularLocation>
        <location evidence="1">Cell membrane</location>
        <topology evidence="1">Multi-pass membrane protein</topology>
    </subcellularLocation>
</comment>
<dbReference type="PANTHER" id="PTHR43478:SF1">
    <property type="entry name" value="NA+_H+ ANTIPORTER NHAC-LIKE C-TERMINAL DOMAIN-CONTAINING PROTEIN"/>
    <property type="match status" value="1"/>
</dbReference>
<keyword evidence="4 6" id="KW-1133">Transmembrane helix</keyword>
<feature type="transmembrane region" description="Helical" evidence="6">
    <location>
        <begin position="252"/>
        <end position="272"/>
    </location>
</feature>
<dbReference type="AlphaFoldDB" id="A0A975DD75"/>
<dbReference type="GO" id="GO:0005886">
    <property type="term" value="C:plasma membrane"/>
    <property type="evidence" value="ECO:0007669"/>
    <property type="project" value="UniProtKB-SubCell"/>
</dbReference>
<feature type="transmembrane region" description="Helical" evidence="6">
    <location>
        <begin position="322"/>
        <end position="339"/>
    </location>
</feature>
<evidence type="ECO:0000256" key="3">
    <source>
        <dbReference type="ARBA" id="ARBA00022692"/>
    </source>
</evidence>
<dbReference type="Pfam" id="PF03553">
    <property type="entry name" value="Na_H_antiporter"/>
    <property type="match status" value="1"/>
</dbReference>
<feature type="transmembrane region" description="Helical" evidence="6">
    <location>
        <begin position="153"/>
        <end position="176"/>
    </location>
</feature>
<dbReference type="Proteomes" id="UP000682739">
    <property type="component" value="Chromosome"/>
</dbReference>
<sequence length="465" mass="49239">MSDWLTVIPPLLAVIIVLWKKEVILALLLAVLCSEFILLFNAVPAEQALAQFSISGIERVISVFESGGNTRILTFSLLVGALLGFMRYSGGVTATVNFLIKKGISGTARRARMLPFMTGVVIFIESNLSVLMSGIISRGVFDKFKMSRARLAYIIDSTSAPICILILMNGWGAYVLGLVSGYDLEESAVSTLIQTIPLNFYALITLAIVLYTIIADKTHGPMKDAELRRAQSDSPQSNSSSELEIPASKPSFMLIPLFVMSVSMVGFMFMTGNGSFTDGSGSKSVLYATALACLVAYVMMVGSGRFNHKQMTEIGFKGMNELLPLVVIVLFSLALGASLKELGTGKFIASLVAGNIPMFLVPALLFIAGALMSFSTGTSWGTFALLVPIGMPLVVELGLPAPLVLSAILGGGIFGDHCSPISDTTAVSAVASGCDLLEHVKTQLPYALTAGGLTIVCYVIAGLVA</sequence>
<evidence type="ECO:0000256" key="6">
    <source>
        <dbReference type="SAM" id="Phobius"/>
    </source>
</evidence>
<dbReference type="PANTHER" id="PTHR43478">
    <property type="entry name" value="NA+/H+ ANTIPORTER-RELATED"/>
    <property type="match status" value="1"/>
</dbReference>
<keyword evidence="5 6" id="KW-0472">Membrane</keyword>
<proteinExistence type="predicted"/>
<feature type="transmembrane region" description="Helical" evidence="6">
    <location>
        <begin position="72"/>
        <end position="100"/>
    </location>
</feature>
<dbReference type="RefSeq" id="WP_208833037.1">
    <property type="nucleotide sequence ID" value="NZ_CP072110.1"/>
</dbReference>